<proteinExistence type="predicted"/>
<protein>
    <submittedName>
        <fullName evidence="1">Glycoside hydrolase family 18 protein</fullName>
    </submittedName>
</protein>
<evidence type="ECO:0000313" key="2">
    <source>
        <dbReference type="Proteomes" id="UP000790377"/>
    </source>
</evidence>
<gene>
    <name evidence="1" type="ORF">BJ138DRAFT_1135204</name>
</gene>
<reference evidence="1" key="1">
    <citation type="journal article" date="2021" name="New Phytol.">
        <title>Evolutionary innovations through gain and loss of genes in the ectomycorrhizal Boletales.</title>
        <authorList>
            <person name="Wu G."/>
            <person name="Miyauchi S."/>
            <person name="Morin E."/>
            <person name="Kuo A."/>
            <person name="Drula E."/>
            <person name="Varga T."/>
            <person name="Kohler A."/>
            <person name="Feng B."/>
            <person name="Cao Y."/>
            <person name="Lipzen A."/>
            <person name="Daum C."/>
            <person name="Hundley H."/>
            <person name="Pangilinan J."/>
            <person name="Johnson J."/>
            <person name="Barry K."/>
            <person name="LaButti K."/>
            <person name="Ng V."/>
            <person name="Ahrendt S."/>
            <person name="Min B."/>
            <person name="Choi I.G."/>
            <person name="Park H."/>
            <person name="Plett J.M."/>
            <person name="Magnuson J."/>
            <person name="Spatafora J.W."/>
            <person name="Nagy L.G."/>
            <person name="Henrissat B."/>
            <person name="Grigoriev I.V."/>
            <person name="Yang Z.L."/>
            <person name="Xu J."/>
            <person name="Martin F.M."/>
        </authorList>
    </citation>
    <scope>NUCLEOTIDE SEQUENCE</scope>
    <source>
        <strain evidence="1">ATCC 28755</strain>
    </source>
</reference>
<dbReference type="Proteomes" id="UP000790377">
    <property type="component" value="Unassembled WGS sequence"/>
</dbReference>
<name>A0ACB8AF15_9AGAM</name>
<keyword evidence="1" id="KW-0378">Hydrolase</keyword>
<evidence type="ECO:0000313" key="1">
    <source>
        <dbReference type="EMBL" id="KAH7911767.1"/>
    </source>
</evidence>
<keyword evidence="2" id="KW-1185">Reference proteome</keyword>
<comment type="caution">
    <text evidence="1">The sequence shown here is derived from an EMBL/GenBank/DDBJ whole genome shotgun (WGS) entry which is preliminary data.</text>
</comment>
<sequence length="521" mass="56427">MLLSLLTLYFAVILLDGFRVAARILPSHLDLNVTNNTASHTADKRSGGYVQAAYFTNWGIYGANFQPSDISTIDLTHVLYAFADVSRDTGTIFLTDSYADEQKHYAGDSWDEPGNNLYGCLKQLYLLKLSNRRLKVLLSIGGWTYSQSGHFSFVTNSGSRSNFVSSAVQLVKDYGFDGIDIDFEYPADSGEGQAFADLLTDLRAAFDELASSNGDDTPYELTAAVSAGFKGYANYVFSQMDAALTYWNLMAYDYAGSWLTWTDNQANLYGGERTKVNTDDAIKHYVASGATSSKINLGIPLYGRAFEATQGLGQPYNGIGPGTVQAGIYSYKYLPLAGAQVFEDYSDGTSYSYDTSKQEFVSYDTPGIVKMKVEYAIANDLAGSMFWELAGDKSNSNSLVQTSSNAYSSLDSTPNHINYPQSKWNNIRNNMGESPDSPPSSKPPPSKTTSAEPSPSSTPSSAPVSGGCSGVASWNSKIAYSGGQSVTYNDHLWTARWWTEADTPGGSSGAWVDDGPCAATR</sequence>
<accession>A0ACB8AF15</accession>
<organism evidence="1 2">
    <name type="scientific">Hygrophoropsis aurantiaca</name>
    <dbReference type="NCBI Taxonomy" id="72124"/>
    <lineage>
        <taxon>Eukaryota</taxon>
        <taxon>Fungi</taxon>
        <taxon>Dikarya</taxon>
        <taxon>Basidiomycota</taxon>
        <taxon>Agaricomycotina</taxon>
        <taxon>Agaricomycetes</taxon>
        <taxon>Agaricomycetidae</taxon>
        <taxon>Boletales</taxon>
        <taxon>Coniophorineae</taxon>
        <taxon>Hygrophoropsidaceae</taxon>
        <taxon>Hygrophoropsis</taxon>
    </lineage>
</organism>
<dbReference type="EMBL" id="MU267668">
    <property type="protein sequence ID" value="KAH7911767.1"/>
    <property type="molecule type" value="Genomic_DNA"/>
</dbReference>